<dbReference type="InterPro" id="IPR000792">
    <property type="entry name" value="Tscrpt_reg_LuxR_C"/>
</dbReference>
<keyword evidence="3" id="KW-0804">Transcription</keyword>
<evidence type="ECO:0000256" key="1">
    <source>
        <dbReference type="ARBA" id="ARBA00023015"/>
    </source>
</evidence>
<accession>A0ABQ4UW40</accession>
<reference evidence="5" key="2">
    <citation type="submission" date="2021-08" db="EMBL/GenBank/DDBJ databases">
        <authorList>
            <person name="Tani A."/>
            <person name="Ola A."/>
            <person name="Ogura Y."/>
            <person name="Katsura K."/>
            <person name="Hayashi T."/>
        </authorList>
    </citation>
    <scope>NUCLEOTIDE SEQUENCE</scope>
    <source>
        <strain evidence="5">DSM 14458</strain>
    </source>
</reference>
<keyword evidence="2" id="KW-0238">DNA-binding</keyword>
<keyword evidence="1" id="KW-0805">Transcription regulation</keyword>
<keyword evidence="6" id="KW-1185">Reference proteome</keyword>
<comment type="caution">
    <text evidence="5">The sequence shown here is derived from an EMBL/GenBank/DDBJ whole genome shotgun (WGS) entry which is preliminary data.</text>
</comment>
<organism evidence="5 6">
    <name type="scientific">Methylorubrum suomiense</name>
    <dbReference type="NCBI Taxonomy" id="144191"/>
    <lineage>
        <taxon>Bacteria</taxon>
        <taxon>Pseudomonadati</taxon>
        <taxon>Pseudomonadota</taxon>
        <taxon>Alphaproteobacteria</taxon>
        <taxon>Hyphomicrobiales</taxon>
        <taxon>Methylobacteriaceae</taxon>
        <taxon>Methylorubrum</taxon>
    </lineage>
</organism>
<evidence type="ECO:0000259" key="4">
    <source>
        <dbReference type="PROSITE" id="PS50043"/>
    </source>
</evidence>
<name>A0ABQ4UW40_9HYPH</name>
<evidence type="ECO:0000313" key="5">
    <source>
        <dbReference type="EMBL" id="GJE75638.1"/>
    </source>
</evidence>
<dbReference type="PANTHER" id="PTHR44688">
    <property type="entry name" value="DNA-BINDING TRANSCRIPTIONAL ACTIVATOR DEVR_DOSR"/>
    <property type="match status" value="1"/>
</dbReference>
<sequence length="265" mass="28493">MSSWSEGSLGKPSYEGLTNHSLNSVKSAYVCSAQIFIVGSRSVENLGLHCILTGHGFRHVHQIPSLLDPGVIVEGKPQLFLITELSPDKSLDEAVLAIRAANAEARIVVLVDMRECAVGDAAIRLSAHALLDHTISPEVLIRTIDVVLGNVGVLSDSFLPHIGTRPTMSVAHTAVDGNDEGELPASLPCSQLTNRETDILKYLVDGVSNKMIARQLDIAEATVKIHVKGILRKINVRNRTQAAIWALAHPVPTETPLEAAHPLAR</sequence>
<dbReference type="EMBL" id="BPRE01000006">
    <property type="protein sequence ID" value="GJE75638.1"/>
    <property type="molecule type" value="Genomic_DNA"/>
</dbReference>
<evidence type="ECO:0000256" key="2">
    <source>
        <dbReference type="ARBA" id="ARBA00023125"/>
    </source>
</evidence>
<dbReference type="Pfam" id="PF00196">
    <property type="entry name" value="GerE"/>
    <property type="match status" value="1"/>
</dbReference>
<dbReference type="InterPro" id="IPR016032">
    <property type="entry name" value="Sig_transdc_resp-reg_C-effctor"/>
</dbReference>
<evidence type="ECO:0000256" key="3">
    <source>
        <dbReference type="ARBA" id="ARBA00023163"/>
    </source>
</evidence>
<dbReference type="Proteomes" id="UP001055093">
    <property type="component" value="Unassembled WGS sequence"/>
</dbReference>
<dbReference type="CDD" id="cd06170">
    <property type="entry name" value="LuxR_C_like"/>
    <property type="match status" value="1"/>
</dbReference>
<gene>
    <name evidence="5" type="primary">malT_1</name>
    <name evidence="5" type="ORF">BGCPKDLD_2223</name>
</gene>
<dbReference type="SMART" id="SM00421">
    <property type="entry name" value="HTH_LUXR"/>
    <property type="match status" value="1"/>
</dbReference>
<dbReference type="InterPro" id="IPR011006">
    <property type="entry name" value="CheY-like_superfamily"/>
</dbReference>
<feature type="domain" description="HTH luxR-type" evidence="4">
    <location>
        <begin position="185"/>
        <end position="250"/>
    </location>
</feature>
<dbReference type="SUPFAM" id="SSF52172">
    <property type="entry name" value="CheY-like"/>
    <property type="match status" value="1"/>
</dbReference>
<proteinExistence type="predicted"/>
<evidence type="ECO:0000313" key="6">
    <source>
        <dbReference type="Proteomes" id="UP001055093"/>
    </source>
</evidence>
<dbReference type="Gene3D" id="3.40.50.2300">
    <property type="match status" value="1"/>
</dbReference>
<reference evidence="5" key="1">
    <citation type="journal article" date="2021" name="Front. Microbiol.">
        <title>Comprehensive Comparative Genomics and Phenotyping of Methylobacterium Species.</title>
        <authorList>
            <person name="Alessa O."/>
            <person name="Ogura Y."/>
            <person name="Fujitani Y."/>
            <person name="Takami H."/>
            <person name="Hayashi T."/>
            <person name="Sahin N."/>
            <person name="Tani A."/>
        </authorList>
    </citation>
    <scope>NUCLEOTIDE SEQUENCE</scope>
    <source>
        <strain evidence="5">DSM 14458</strain>
    </source>
</reference>
<dbReference type="PANTHER" id="PTHR44688:SF16">
    <property type="entry name" value="DNA-BINDING TRANSCRIPTIONAL ACTIVATOR DEVR_DOSR"/>
    <property type="match status" value="1"/>
</dbReference>
<dbReference type="PRINTS" id="PR00038">
    <property type="entry name" value="HTHLUXR"/>
</dbReference>
<protein>
    <submittedName>
        <fullName evidence="5">HTH-type transcriptional regulator MalT</fullName>
    </submittedName>
</protein>
<dbReference type="PROSITE" id="PS50043">
    <property type="entry name" value="HTH_LUXR_2"/>
    <property type="match status" value="1"/>
</dbReference>
<dbReference type="SUPFAM" id="SSF46894">
    <property type="entry name" value="C-terminal effector domain of the bipartite response regulators"/>
    <property type="match status" value="1"/>
</dbReference>